<sequence length="73" mass="8259">MNSGSVDSWNVCEQWVAFFGVPSNPEDERPGCSWESVDWYTQVGDGGFKQVHVPKPDILEIQPDLSELPKHKK</sequence>
<accession>A0ABS8B818</accession>
<dbReference type="RefSeq" id="WP_226727663.1">
    <property type="nucleotide sequence ID" value="NZ_JAJAUY010000052.1"/>
</dbReference>
<dbReference type="Proteomes" id="UP001199054">
    <property type="component" value="Unassembled WGS sequence"/>
</dbReference>
<comment type="caution">
    <text evidence="1">The sequence shown here is derived from an EMBL/GenBank/DDBJ whole genome shotgun (WGS) entry which is preliminary data.</text>
</comment>
<proteinExistence type="predicted"/>
<dbReference type="EMBL" id="JAJAUY010000052">
    <property type="protein sequence ID" value="MCB5180762.1"/>
    <property type="molecule type" value="Genomic_DNA"/>
</dbReference>
<gene>
    <name evidence="1" type="ORF">LG632_15385</name>
</gene>
<reference evidence="1 2" key="1">
    <citation type="submission" date="2021-10" db="EMBL/GenBank/DDBJ databases">
        <title>Streptomyces sp. strain SMC 277, a novel streptomycete isolated from soil.</title>
        <authorList>
            <person name="Chanama M."/>
        </authorList>
    </citation>
    <scope>NUCLEOTIDE SEQUENCE [LARGE SCALE GENOMIC DNA]</scope>
    <source>
        <strain evidence="1 2">SMC 277</strain>
    </source>
</reference>
<keyword evidence="2" id="KW-1185">Reference proteome</keyword>
<name>A0ABS8B818_9ACTN</name>
<protein>
    <submittedName>
        <fullName evidence="1">Uncharacterized protein</fullName>
    </submittedName>
</protein>
<organism evidence="1 2">
    <name type="scientific">Streptomyces antimicrobicus</name>
    <dbReference type="NCBI Taxonomy" id="2883108"/>
    <lineage>
        <taxon>Bacteria</taxon>
        <taxon>Bacillati</taxon>
        <taxon>Actinomycetota</taxon>
        <taxon>Actinomycetes</taxon>
        <taxon>Kitasatosporales</taxon>
        <taxon>Streptomycetaceae</taxon>
        <taxon>Streptomyces</taxon>
    </lineage>
</organism>
<evidence type="ECO:0000313" key="1">
    <source>
        <dbReference type="EMBL" id="MCB5180762.1"/>
    </source>
</evidence>
<evidence type="ECO:0000313" key="2">
    <source>
        <dbReference type="Proteomes" id="UP001199054"/>
    </source>
</evidence>